<dbReference type="RefSeq" id="WP_166289739.1">
    <property type="nucleotide sequence ID" value="NZ_CP049863.1"/>
</dbReference>
<protein>
    <submittedName>
        <fullName evidence="2">Nuclear transport factor 2 family protein</fullName>
    </submittedName>
</protein>
<dbReference type="SUPFAM" id="SSF54427">
    <property type="entry name" value="NTF2-like"/>
    <property type="match status" value="1"/>
</dbReference>
<gene>
    <name evidence="2" type="ORF">G7068_04950</name>
</gene>
<dbReference type="Pfam" id="PF12680">
    <property type="entry name" value="SnoaL_2"/>
    <property type="match status" value="1"/>
</dbReference>
<dbReference type="AlphaFoldDB" id="A0A6G7XDV8"/>
<evidence type="ECO:0000259" key="1">
    <source>
        <dbReference type="Pfam" id="PF12680"/>
    </source>
</evidence>
<accession>A0A6G7XDV8</accession>
<dbReference type="InterPro" id="IPR037401">
    <property type="entry name" value="SnoaL-like"/>
</dbReference>
<dbReference type="InterPro" id="IPR032710">
    <property type="entry name" value="NTF2-like_dom_sf"/>
</dbReference>
<keyword evidence="3" id="KW-1185">Reference proteome</keyword>
<reference evidence="2 3" key="1">
    <citation type="submission" date="2020-03" db="EMBL/GenBank/DDBJ databases">
        <title>Leucobacter sp. nov., isolated from beetles.</title>
        <authorList>
            <person name="Hyun D.-W."/>
            <person name="Bae J.-W."/>
        </authorList>
    </citation>
    <scope>NUCLEOTIDE SEQUENCE [LARGE SCALE GENOMIC DNA]</scope>
    <source>
        <strain evidence="2 3">HDW9C</strain>
    </source>
</reference>
<evidence type="ECO:0000313" key="3">
    <source>
        <dbReference type="Proteomes" id="UP000502677"/>
    </source>
</evidence>
<dbReference type="Gene3D" id="3.10.450.50">
    <property type="match status" value="1"/>
</dbReference>
<evidence type="ECO:0000313" key="2">
    <source>
        <dbReference type="EMBL" id="QIK62629.1"/>
    </source>
</evidence>
<dbReference type="Proteomes" id="UP000502677">
    <property type="component" value="Chromosome"/>
</dbReference>
<dbReference type="EMBL" id="CP049863">
    <property type="protein sequence ID" value="QIK62629.1"/>
    <property type="molecule type" value="Genomic_DNA"/>
</dbReference>
<proteinExistence type="predicted"/>
<organism evidence="2 3">
    <name type="scientific">Leucobacter viscericola</name>
    <dbReference type="NCBI Taxonomy" id="2714935"/>
    <lineage>
        <taxon>Bacteria</taxon>
        <taxon>Bacillati</taxon>
        <taxon>Actinomycetota</taxon>
        <taxon>Actinomycetes</taxon>
        <taxon>Micrococcales</taxon>
        <taxon>Microbacteriaceae</taxon>
        <taxon>Leucobacter</taxon>
    </lineage>
</organism>
<name>A0A6G7XDV8_9MICO</name>
<dbReference type="KEGG" id="lvi:G7068_04950"/>
<feature type="domain" description="SnoaL-like" evidence="1">
    <location>
        <begin position="11"/>
        <end position="115"/>
    </location>
</feature>
<sequence>MTTTMTEFDARYLDTWIELDPATRRANIERLWAADGRLSVSSLGVTLTGADEIDAHITGVHNDLIAEKGLRFSYDQQLESGDALMLRWSITAPNGDVVGRGVDTVFRDADGRITRAYMFMGVN</sequence>